<sequence>MRPVALFTSAAAPILLVGGWMFAEVLQPPGFDPVRDTISQLAALDATDRAVMTTALIGTGAAYLATAYAFGGVRRLGRLLIAIGGVGTILVAAFPLPAYPLAHALSAGVAFLALAAWPLFAADRGEGAARALRPPLTVVAGIVLLALVAWFAVAQQADVLVGLAERVAAAAQATWPFIVALSLRNVSSRLADQRTAASS</sequence>
<feature type="transmembrane region" description="Helical" evidence="1">
    <location>
        <begin position="134"/>
        <end position="153"/>
    </location>
</feature>
<proteinExistence type="predicted"/>
<keyword evidence="1" id="KW-1133">Transmembrane helix</keyword>
<gene>
    <name evidence="2" type="ORF">Cci01nite_81840</name>
</gene>
<evidence type="ECO:0000313" key="3">
    <source>
        <dbReference type="Proteomes" id="UP000659904"/>
    </source>
</evidence>
<feature type="transmembrane region" description="Helical" evidence="1">
    <location>
        <begin position="102"/>
        <end position="122"/>
    </location>
</feature>
<comment type="caution">
    <text evidence="2">The sequence shown here is derived from an EMBL/GenBank/DDBJ whole genome shotgun (WGS) entry which is preliminary data.</text>
</comment>
<keyword evidence="3" id="KW-1185">Reference proteome</keyword>
<name>A0A8J3P3X3_9ACTN</name>
<protein>
    <submittedName>
        <fullName evidence="2">Membrane protein</fullName>
    </submittedName>
</protein>
<feature type="transmembrane region" description="Helical" evidence="1">
    <location>
        <begin position="77"/>
        <end position="96"/>
    </location>
</feature>
<dbReference type="Proteomes" id="UP000659904">
    <property type="component" value="Unassembled WGS sequence"/>
</dbReference>
<dbReference type="InterPro" id="IPR009339">
    <property type="entry name" value="DUF998"/>
</dbReference>
<dbReference type="AlphaFoldDB" id="A0A8J3P3X3"/>
<evidence type="ECO:0000256" key="1">
    <source>
        <dbReference type="SAM" id="Phobius"/>
    </source>
</evidence>
<organism evidence="2 3">
    <name type="scientific">Catellatospora citrea</name>
    <dbReference type="NCBI Taxonomy" id="53366"/>
    <lineage>
        <taxon>Bacteria</taxon>
        <taxon>Bacillati</taxon>
        <taxon>Actinomycetota</taxon>
        <taxon>Actinomycetes</taxon>
        <taxon>Micromonosporales</taxon>
        <taxon>Micromonosporaceae</taxon>
        <taxon>Catellatospora</taxon>
    </lineage>
</organism>
<feature type="transmembrane region" description="Helical" evidence="1">
    <location>
        <begin position="50"/>
        <end position="70"/>
    </location>
</feature>
<accession>A0A8J3P3X3</accession>
<dbReference type="EMBL" id="BONH01000070">
    <property type="protein sequence ID" value="GIG03091.1"/>
    <property type="molecule type" value="Genomic_DNA"/>
</dbReference>
<keyword evidence="1" id="KW-0472">Membrane</keyword>
<evidence type="ECO:0000313" key="2">
    <source>
        <dbReference type="EMBL" id="GIG03091.1"/>
    </source>
</evidence>
<dbReference type="Pfam" id="PF06197">
    <property type="entry name" value="DUF998"/>
    <property type="match status" value="1"/>
</dbReference>
<reference evidence="2 3" key="1">
    <citation type="submission" date="2021-01" db="EMBL/GenBank/DDBJ databases">
        <title>Whole genome shotgun sequence of Catellatospora citrea NBRC 14495.</title>
        <authorList>
            <person name="Komaki H."/>
            <person name="Tamura T."/>
        </authorList>
    </citation>
    <scope>NUCLEOTIDE SEQUENCE [LARGE SCALE GENOMIC DNA]</scope>
    <source>
        <strain evidence="2 3">NBRC 14495</strain>
    </source>
</reference>
<keyword evidence="1" id="KW-0812">Transmembrane</keyword>